<dbReference type="PROSITE" id="PS00674">
    <property type="entry name" value="AAA"/>
    <property type="match status" value="1"/>
</dbReference>
<evidence type="ECO:0000256" key="4">
    <source>
        <dbReference type="ARBA" id="ARBA00022842"/>
    </source>
</evidence>
<sequence>MATTKGLMSAVASVAASAIVIRSITNDFIPDEVRNYFFFSFYNLSRRFSSQLTIVLEEFQGFAKNEVFEAAEFYLGAIVNTSVQRIKVSKTEEEKDLALAIDRGEEVSDVYQNVQVRWRLVCMQLESSARNHRDLIANLRSEVRSYELTFHKKHKEKVLNLYLPYILERAKAIKEENKALRLRTVDYGRWDSNTAKLNHPMTFKTLAMDAELKKALVDDLDNFVNGKDFYKRIGKAWKRGYLLYGPPGTGKSSLIAAMANHLNYDIYDLDLTAVQNNSELRGLLLGMSNRSILVVEDIDCSIKLQNREEDYKETNNGENKVTLSGLLNFIDGLWSCCGEERVIIFTTNHKDKLDPALLRPGRMDMHMHMSYCNFSAFKQLTLNYLGISEHKLFKQIEGLIEEVQVTPAEVAGELTKTINVKGSLQDLVNYLNNKRIQLEEAKN</sequence>
<dbReference type="Pfam" id="PF25568">
    <property type="entry name" value="AAA_lid_At3g28540"/>
    <property type="match status" value="1"/>
</dbReference>
<dbReference type="InterPro" id="IPR003960">
    <property type="entry name" value="ATPase_AAA_CS"/>
</dbReference>
<evidence type="ECO:0000256" key="5">
    <source>
        <dbReference type="ARBA" id="ARBA00049360"/>
    </source>
</evidence>
<dbReference type="InterPro" id="IPR003593">
    <property type="entry name" value="AAA+_ATPase"/>
</dbReference>
<protein>
    <submittedName>
        <fullName evidence="9">AAA-ATPase</fullName>
    </submittedName>
</protein>
<dbReference type="SUPFAM" id="SSF52540">
    <property type="entry name" value="P-loop containing nucleoside triphosphate hydrolases"/>
    <property type="match status" value="1"/>
</dbReference>
<comment type="caution">
    <text evidence="9">The sequence shown here is derived from an EMBL/GenBank/DDBJ whole genome shotgun (WGS) entry which is preliminary data.</text>
</comment>
<dbReference type="Pfam" id="PF14363">
    <property type="entry name" value="AAA_assoc"/>
    <property type="match status" value="1"/>
</dbReference>
<dbReference type="InterPro" id="IPR058017">
    <property type="entry name" value="At3g28540-like_C"/>
</dbReference>
<evidence type="ECO:0000256" key="2">
    <source>
        <dbReference type="ARBA" id="ARBA00007448"/>
    </source>
</evidence>
<keyword evidence="3" id="KW-0378">Hydrolase</keyword>
<dbReference type="GO" id="GO:0006950">
    <property type="term" value="P:response to stress"/>
    <property type="evidence" value="ECO:0007669"/>
    <property type="project" value="UniProtKB-ARBA"/>
</dbReference>
<evidence type="ECO:0000313" key="9">
    <source>
        <dbReference type="EMBL" id="KAJ7948739.1"/>
    </source>
</evidence>
<comment type="cofactor">
    <cofactor evidence="1">
        <name>Mg(2+)</name>
        <dbReference type="ChEBI" id="CHEBI:18420"/>
    </cofactor>
</comment>
<comment type="catalytic activity">
    <reaction evidence="5">
        <text>ATP + H2O = ADP + phosphate + H(+)</text>
        <dbReference type="Rhea" id="RHEA:13065"/>
        <dbReference type="ChEBI" id="CHEBI:15377"/>
        <dbReference type="ChEBI" id="CHEBI:15378"/>
        <dbReference type="ChEBI" id="CHEBI:30616"/>
        <dbReference type="ChEBI" id="CHEBI:43474"/>
        <dbReference type="ChEBI" id="CHEBI:456216"/>
    </reaction>
</comment>
<dbReference type="GO" id="GO:0005524">
    <property type="term" value="F:ATP binding"/>
    <property type="evidence" value="ECO:0007669"/>
    <property type="project" value="UniProtKB-KW"/>
</dbReference>
<dbReference type="Pfam" id="PF00004">
    <property type="entry name" value="AAA"/>
    <property type="match status" value="1"/>
</dbReference>
<evidence type="ECO:0000256" key="3">
    <source>
        <dbReference type="ARBA" id="ARBA00022801"/>
    </source>
</evidence>
<dbReference type="Gene3D" id="3.40.50.300">
    <property type="entry name" value="P-loop containing nucleotide triphosphate hydrolases"/>
    <property type="match status" value="1"/>
</dbReference>
<dbReference type="InterPro" id="IPR027417">
    <property type="entry name" value="P-loop_NTPase"/>
</dbReference>
<feature type="domain" description="AAA+ ATPase" evidence="8">
    <location>
        <begin position="237"/>
        <end position="373"/>
    </location>
</feature>
<keyword evidence="7" id="KW-0175">Coiled coil</keyword>
<evidence type="ECO:0000256" key="1">
    <source>
        <dbReference type="ARBA" id="ARBA00001946"/>
    </source>
</evidence>
<dbReference type="EMBL" id="JARAOO010000012">
    <property type="protein sequence ID" value="KAJ7948739.1"/>
    <property type="molecule type" value="Genomic_DNA"/>
</dbReference>
<evidence type="ECO:0000256" key="6">
    <source>
        <dbReference type="RuleBase" id="RU003651"/>
    </source>
</evidence>
<dbReference type="GO" id="GO:0016887">
    <property type="term" value="F:ATP hydrolysis activity"/>
    <property type="evidence" value="ECO:0007669"/>
    <property type="project" value="InterPro"/>
</dbReference>
<keyword evidence="6" id="KW-0067">ATP-binding</keyword>
<keyword evidence="6" id="KW-0547">Nucleotide-binding</keyword>
<dbReference type="InterPro" id="IPR050747">
    <property type="entry name" value="Mitochondrial_chaperone_BCS1"/>
</dbReference>
<dbReference type="Proteomes" id="UP001163823">
    <property type="component" value="Chromosome 12"/>
</dbReference>
<accession>A0AAD7KZD4</accession>
<dbReference type="CDD" id="cd19510">
    <property type="entry name" value="RecA-like_BCS1"/>
    <property type="match status" value="1"/>
</dbReference>
<dbReference type="SMART" id="SM00382">
    <property type="entry name" value="AAA"/>
    <property type="match status" value="1"/>
</dbReference>
<dbReference type="InterPro" id="IPR003959">
    <property type="entry name" value="ATPase_AAA_core"/>
</dbReference>
<gene>
    <name evidence="9" type="ORF">O6P43_029176</name>
</gene>
<dbReference type="Gene3D" id="6.10.280.40">
    <property type="match status" value="1"/>
</dbReference>
<name>A0AAD7KZD4_QUISA</name>
<comment type="similarity">
    <text evidence="2">Belongs to the AAA ATPase family. BCS1 subfamily.</text>
</comment>
<keyword evidence="4" id="KW-0460">Magnesium</keyword>
<dbReference type="PANTHER" id="PTHR23070">
    <property type="entry name" value="BCS1 AAA-TYPE ATPASE"/>
    <property type="match status" value="1"/>
</dbReference>
<dbReference type="InterPro" id="IPR025753">
    <property type="entry name" value="AAA_N_dom"/>
</dbReference>
<organism evidence="9 10">
    <name type="scientific">Quillaja saponaria</name>
    <name type="common">Soap bark tree</name>
    <dbReference type="NCBI Taxonomy" id="32244"/>
    <lineage>
        <taxon>Eukaryota</taxon>
        <taxon>Viridiplantae</taxon>
        <taxon>Streptophyta</taxon>
        <taxon>Embryophyta</taxon>
        <taxon>Tracheophyta</taxon>
        <taxon>Spermatophyta</taxon>
        <taxon>Magnoliopsida</taxon>
        <taxon>eudicotyledons</taxon>
        <taxon>Gunneridae</taxon>
        <taxon>Pentapetalae</taxon>
        <taxon>rosids</taxon>
        <taxon>fabids</taxon>
        <taxon>Fabales</taxon>
        <taxon>Quillajaceae</taxon>
        <taxon>Quillaja</taxon>
    </lineage>
</organism>
<keyword evidence="10" id="KW-1185">Reference proteome</keyword>
<dbReference type="KEGG" id="qsa:O6P43_029176"/>
<evidence type="ECO:0000313" key="10">
    <source>
        <dbReference type="Proteomes" id="UP001163823"/>
    </source>
</evidence>
<dbReference type="AlphaFoldDB" id="A0AAD7KZD4"/>
<feature type="coiled-coil region" evidence="7">
    <location>
        <begin position="122"/>
        <end position="149"/>
    </location>
</feature>
<reference evidence="9" key="1">
    <citation type="journal article" date="2023" name="Science">
        <title>Elucidation of the pathway for biosynthesis of saponin adjuvants from the soapbark tree.</title>
        <authorList>
            <person name="Reed J."/>
            <person name="Orme A."/>
            <person name="El-Demerdash A."/>
            <person name="Owen C."/>
            <person name="Martin L.B.B."/>
            <person name="Misra R.C."/>
            <person name="Kikuchi S."/>
            <person name="Rejzek M."/>
            <person name="Martin A.C."/>
            <person name="Harkess A."/>
            <person name="Leebens-Mack J."/>
            <person name="Louveau T."/>
            <person name="Stephenson M.J."/>
            <person name="Osbourn A."/>
        </authorList>
    </citation>
    <scope>NUCLEOTIDE SEQUENCE</scope>
    <source>
        <strain evidence="9">S10</strain>
    </source>
</reference>
<proteinExistence type="inferred from homology"/>
<evidence type="ECO:0000259" key="8">
    <source>
        <dbReference type="SMART" id="SM00382"/>
    </source>
</evidence>
<evidence type="ECO:0000256" key="7">
    <source>
        <dbReference type="SAM" id="Coils"/>
    </source>
</evidence>